<keyword evidence="3" id="KW-1133">Transmembrane helix</keyword>
<evidence type="ECO:0000313" key="5">
    <source>
        <dbReference type="Proteomes" id="UP000738325"/>
    </source>
</evidence>
<dbReference type="AlphaFoldDB" id="A0A9P6UP74"/>
<comment type="caution">
    <text evidence="4">The sequence shown here is derived from an EMBL/GenBank/DDBJ whole genome shotgun (WGS) entry which is preliminary data.</text>
</comment>
<feature type="coiled-coil region" evidence="1">
    <location>
        <begin position="354"/>
        <end position="400"/>
    </location>
</feature>
<feature type="transmembrane region" description="Helical" evidence="3">
    <location>
        <begin position="654"/>
        <end position="674"/>
    </location>
</feature>
<dbReference type="PANTHER" id="PTHR47372:SF11">
    <property type="entry name" value="RE19971P"/>
    <property type="match status" value="1"/>
</dbReference>
<keyword evidence="1" id="KW-0175">Coiled coil</keyword>
<gene>
    <name evidence="4" type="ORF">BGZ99_008748</name>
</gene>
<dbReference type="EMBL" id="JAAAIP010000697">
    <property type="protein sequence ID" value="KAG0313557.1"/>
    <property type="molecule type" value="Genomic_DNA"/>
</dbReference>
<dbReference type="OrthoDB" id="2400993at2759"/>
<feature type="transmembrane region" description="Helical" evidence="3">
    <location>
        <begin position="580"/>
        <end position="597"/>
    </location>
</feature>
<keyword evidence="3" id="KW-0812">Transmembrane</keyword>
<keyword evidence="5" id="KW-1185">Reference proteome</keyword>
<feature type="region of interest" description="Disordered" evidence="2">
    <location>
        <begin position="468"/>
        <end position="524"/>
    </location>
</feature>
<evidence type="ECO:0000256" key="1">
    <source>
        <dbReference type="SAM" id="Coils"/>
    </source>
</evidence>
<feature type="region of interest" description="Disordered" evidence="2">
    <location>
        <begin position="56"/>
        <end position="76"/>
    </location>
</feature>
<keyword evidence="3" id="KW-0472">Membrane</keyword>
<organism evidence="4 5">
    <name type="scientific">Dissophora globulifera</name>
    <dbReference type="NCBI Taxonomy" id="979702"/>
    <lineage>
        <taxon>Eukaryota</taxon>
        <taxon>Fungi</taxon>
        <taxon>Fungi incertae sedis</taxon>
        <taxon>Mucoromycota</taxon>
        <taxon>Mortierellomycotina</taxon>
        <taxon>Mortierellomycetes</taxon>
        <taxon>Mortierellales</taxon>
        <taxon>Mortierellaceae</taxon>
        <taxon>Dissophora</taxon>
    </lineage>
</organism>
<feature type="coiled-coil region" evidence="1">
    <location>
        <begin position="132"/>
        <end position="192"/>
    </location>
</feature>
<sequence length="743" mass="83120">MGAEIVSTHTVKNDATTTILTRTTTIVSEYEEFVAPKDGGSGIVENVRRSFRDYWYPSTQDGQPDDDDSDDTNEIQQDPLLLRNNSVMRRAYDYWKTLTLDADEAAKRVVIEAKKARDDAAAEARWAILGYKKEAREALDNAEQKYREALAAAERVHEEAHEKAKSKWFQTLDTTEREVDNLKDQTSEITHRNWDRFKSAVNSLAFNPPKYGCSPSSQYWFSTGPRSSWDCREVWDHPSRHDHRHQSIKTLPKKHLPTEKVHDTLNSLWNQAAGKAKSAPSVSSFESSLKPVKDYYFSLLDRIHRNEQGAVEELDSLFDKAKDKLNEAKYYEEQTDSWLTSQWNAVVDNTGSIKNQYERAFKNTLKNVKNTRAEIYNSLINNLQRSLNVARNNINDAYLATKDQADKSRLHKAIKDATDSFSNTVKDAEAKIKSAPKHAYDNAVESFHRDTDHLKAKLEHAASVASKSASSASAHASKSGSSVLHHASKSASSLSAHASKSVSSAANQATHDAQKGYKAASDKARQGYEQASASVSSLWGSATPVSPMHKVQHQYHRLVGDVQDKWFDDRDHADASISSIYGAFLAVYFLFLAHRIWRNRRLARMIDTRETTVTVVTNGDDLGNGQHTTKLEKFKTRPSTEDALEQERNSFGSVLTQFTSVVPVTLILLVLLDLSGFSRVALHSLFIGLVTSQVLQGGLLNRPLRQMGIVDGVHASGRDIGTYLSWAILGLAAFANAIKILPY</sequence>
<feature type="transmembrane region" description="Helical" evidence="3">
    <location>
        <begin position="720"/>
        <end position="741"/>
    </location>
</feature>
<dbReference type="PANTHER" id="PTHR47372">
    <property type="entry name" value="DAUER UP-REGULATED-RELATED"/>
    <property type="match status" value="1"/>
</dbReference>
<evidence type="ECO:0000313" key="4">
    <source>
        <dbReference type="EMBL" id="KAG0313557.1"/>
    </source>
</evidence>
<name>A0A9P6UP74_9FUNG</name>
<dbReference type="Proteomes" id="UP000738325">
    <property type="component" value="Unassembled WGS sequence"/>
</dbReference>
<evidence type="ECO:0000256" key="2">
    <source>
        <dbReference type="SAM" id="MobiDB-lite"/>
    </source>
</evidence>
<accession>A0A9P6UP74</accession>
<feature type="compositionally biased region" description="Basic and acidic residues" evidence="2">
    <location>
        <begin position="512"/>
        <end position="524"/>
    </location>
</feature>
<proteinExistence type="predicted"/>
<evidence type="ECO:0000256" key="3">
    <source>
        <dbReference type="SAM" id="Phobius"/>
    </source>
</evidence>
<feature type="compositionally biased region" description="Low complexity" evidence="2">
    <location>
        <begin position="468"/>
        <end position="506"/>
    </location>
</feature>
<protein>
    <submittedName>
        <fullName evidence="4">Uncharacterized protein</fullName>
    </submittedName>
</protein>
<feature type="compositionally biased region" description="Acidic residues" evidence="2">
    <location>
        <begin position="63"/>
        <end position="73"/>
    </location>
</feature>
<reference evidence="4" key="1">
    <citation type="journal article" date="2020" name="Fungal Divers.">
        <title>Resolving the Mortierellaceae phylogeny through synthesis of multi-gene phylogenetics and phylogenomics.</title>
        <authorList>
            <person name="Vandepol N."/>
            <person name="Liber J."/>
            <person name="Desiro A."/>
            <person name="Na H."/>
            <person name="Kennedy M."/>
            <person name="Barry K."/>
            <person name="Grigoriev I.V."/>
            <person name="Miller A.N."/>
            <person name="O'Donnell K."/>
            <person name="Stajich J.E."/>
            <person name="Bonito G."/>
        </authorList>
    </citation>
    <scope>NUCLEOTIDE SEQUENCE</scope>
    <source>
        <strain evidence="4">REB-010B</strain>
    </source>
</reference>